<keyword evidence="1" id="KW-0472">Membrane</keyword>
<reference evidence="2" key="1">
    <citation type="journal article" date="2012" name="Science">
        <title>Fermentation, hydrogen, and sulfur metabolism in multiple uncultivated bacterial phyla.</title>
        <authorList>
            <person name="Wrighton K.C."/>
            <person name="Thomas B.C."/>
            <person name="Sharon I."/>
            <person name="Miller C.S."/>
            <person name="Castelle C.J."/>
            <person name="VerBerkmoes N.C."/>
            <person name="Wilkins M.J."/>
            <person name="Hettich R.L."/>
            <person name="Lipton M.S."/>
            <person name="Williams K.H."/>
            <person name="Long P.E."/>
            <person name="Banfield J.F."/>
        </authorList>
    </citation>
    <scope>NUCLEOTIDE SEQUENCE [LARGE SCALE GENOMIC DNA]</scope>
</reference>
<feature type="transmembrane region" description="Helical" evidence="1">
    <location>
        <begin position="20"/>
        <end position="38"/>
    </location>
</feature>
<dbReference type="EMBL" id="AMFJ01000490">
    <property type="protein sequence ID" value="EKE27378.1"/>
    <property type="molecule type" value="Genomic_DNA"/>
</dbReference>
<protein>
    <submittedName>
        <fullName evidence="2">Uncharacterized protein</fullName>
    </submittedName>
</protein>
<comment type="caution">
    <text evidence="2">The sequence shown here is derived from an EMBL/GenBank/DDBJ whole genome shotgun (WGS) entry which is preliminary data.</text>
</comment>
<proteinExistence type="predicted"/>
<gene>
    <name evidence="2" type="ORF">ACD_3C00216G0006</name>
</gene>
<dbReference type="AlphaFoldDB" id="K2FWK8"/>
<keyword evidence="1" id="KW-1133">Transmembrane helix</keyword>
<organism evidence="2">
    <name type="scientific">uncultured bacterium</name>
    <name type="common">gcode 4</name>
    <dbReference type="NCBI Taxonomy" id="1234023"/>
    <lineage>
        <taxon>Bacteria</taxon>
        <taxon>environmental samples</taxon>
    </lineage>
</organism>
<accession>K2FWK8</accession>
<evidence type="ECO:0000256" key="1">
    <source>
        <dbReference type="SAM" id="Phobius"/>
    </source>
</evidence>
<keyword evidence="1" id="KW-0812">Transmembrane</keyword>
<name>K2FWK8_9BACT</name>
<evidence type="ECO:0000313" key="2">
    <source>
        <dbReference type="EMBL" id="EKE27378.1"/>
    </source>
</evidence>
<sequence>MKDIFDIKQPLNLNLLNDNILLISFILSILLLLIFLLVRWHVNSYKLQEEINEKIKTLKDSFIETIDGLNPLESDFPQKLNFLLRSFLNDYKILPWSIRMTKNEILRRAQNKRLLEDFVIECEKAEFSKNKLTAQDSNNLKSKAIYIINNI</sequence>